<accession>A0A0A9FTV1</accession>
<evidence type="ECO:0000313" key="2">
    <source>
        <dbReference type="EMBL" id="JAE11743.1"/>
    </source>
</evidence>
<protein>
    <submittedName>
        <fullName evidence="2">Uncharacterized protein</fullName>
    </submittedName>
</protein>
<feature type="region of interest" description="Disordered" evidence="1">
    <location>
        <begin position="1"/>
        <end position="28"/>
    </location>
</feature>
<proteinExistence type="predicted"/>
<reference evidence="2" key="1">
    <citation type="submission" date="2014-09" db="EMBL/GenBank/DDBJ databases">
        <authorList>
            <person name="Magalhaes I.L.F."/>
            <person name="Oliveira U."/>
            <person name="Santos F.R."/>
            <person name="Vidigal T.H.D.A."/>
            <person name="Brescovit A.D."/>
            <person name="Santos A.J."/>
        </authorList>
    </citation>
    <scope>NUCLEOTIDE SEQUENCE</scope>
    <source>
        <tissue evidence="2">Shoot tissue taken approximately 20 cm above the soil surface</tissue>
    </source>
</reference>
<dbReference type="AlphaFoldDB" id="A0A0A9FTV1"/>
<evidence type="ECO:0000256" key="1">
    <source>
        <dbReference type="SAM" id="MobiDB-lite"/>
    </source>
</evidence>
<sequence>MKRSGGTAGRNAGCSCRNRRSPYAGDDDAKRRATALLSTAAIAATAAA</sequence>
<reference evidence="2" key="2">
    <citation type="journal article" date="2015" name="Data Brief">
        <title>Shoot transcriptome of the giant reed, Arundo donax.</title>
        <authorList>
            <person name="Barrero R.A."/>
            <person name="Guerrero F.D."/>
            <person name="Moolhuijzen P."/>
            <person name="Goolsby J.A."/>
            <person name="Tidwell J."/>
            <person name="Bellgard S.E."/>
            <person name="Bellgard M.I."/>
        </authorList>
    </citation>
    <scope>NUCLEOTIDE SEQUENCE</scope>
    <source>
        <tissue evidence="2">Shoot tissue taken approximately 20 cm above the soil surface</tissue>
    </source>
</reference>
<name>A0A0A9FTV1_ARUDO</name>
<organism evidence="2">
    <name type="scientific">Arundo donax</name>
    <name type="common">Giant reed</name>
    <name type="synonym">Donax arundinaceus</name>
    <dbReference type="NCBI Taxonomy" id="35708"/>
    <lineage>
        <taxon>Eukaryota</taxon>
        <taxon>Viridiplantae</taxon>
        <taxon>Streptophyta</taxon>
        <taxon>Embryophyta</taxon>
        <taxon>Tracheophyta</taxon>
        <taxon>Spermatophyta</taxon>
        <taxon>Magnoliopsida</taxon>
        <taxon>Liliopsida</taxon>
        <taxon>Poales</taxon>
        <taxon>Poaceae</taxon>
        <taxon>PACMAD clade</taxon>
        <taxon>Arundinoideae</taxon>
        <taxon>Arundineae</taxon>
        <taxon>Arundo</taxon>
    </lineage>
</organism>
<dbReference type="EMBL" id="GBRH01186153">
    <property type="protein sequence ID" value="JAE11743.1"/>
    <property type="molecule type" value="Transcribed_RNA"/>
</dbReference>